<dbReference type="RefSeq" id="XP_011201956.2">
    <property type="nucleotide sequence ID" value="XM_011203654.4"/>
</dbReference>
<accession>A0A034W4L8</accession>
<keyword evidence="10" id="KW-0677">Repeat</keyword>
<feature type="binding site" evidence="23 24">
    <location>
        <position position="249"/>
    </location>
    <ligand>
        <name>Zn(2+)</name>
        <dbReference type="ChEBI" id="CHEBI:29105"/>
        <label>1</label>
    </ligand>
</feature>
<keyword evidence="6" id="KW-0963">Cytoplasm</keyword>
<dbReference type="PDB" id="6DJW">
    <property type="method" value="X-ray"/>
    <property type="resolution" value="3.80 A"/>
    <property type="chains" value="A=29-412"/>
</dbReference>
<dbReference type="GO" id="GO:0009896">
    <property type="term" value="P:positive regulation of catabolic process"/>
    <property type="evidence" value="ECO:0007669"/>
    <property type="project" value="UniProtKB-ARBA"/>
</dbReference>
<dbReference type="SMR" id="A0A034W4L8"/>
<dbReference type="GO" id="GO:0006950">
    <property type="term" value="P:response to stress"/>
    <property type="evidence" value="ECO:0007669"/>
    <property type="project" value="UniProtKB-ARBA"/>
</dbReference>
<evidence type="ECO:0000256" key="11">
    <source>
        <dbReference type="ARBA" id="ARBA00022771"/>
    </source>
</evidence>
<protein>
    <recommendedName>
        <fullName evidence="18">E3 ubiquitin-protein ligase parkin</fullName>
        <ecNumber evidence="5">2.3.2.31</ecNumber>
    </recommendedName>
</protein>
<evidence type="ECO:0000256" key="13">
    <source>
        <dbReference type="ARBA" id="ARBA00022833"/>
    </source>
</evidence>
<dbReference type="GO" id="GO:0008270">
    <property type="term" value="F:zinc ion binding"/>
    <property type="evidence" value="ECO:0007669"/>
    <property type="project" value="UniProtKB-KW"/>
</dbReference>
<dbReference type="InterPro" id="IPR047536">
    <property type="entry name" value="Rcat_RBR_parkin"/>
</dbReference>
<feature type="binding site" evidence="23 24">
    <location>
        <position position="192"/>
    </location>
    <ligand>
        <name>Zn(2+)</name>
        <dbReference type="ChEBI" id="CHEBI:29105"/>
        <label>2</label>
    </ligand>
</feature>
<evidence type="ECO:0000256" key="5">
    <source>
        <dbReference type="ARBA" id="ARBA00012251"/>
    </source>
</evidence>
<reference evidence="22" key="1">
    <citation type="journal article" date="2014" name="BMC Genomics">
        <title>Characterizing the developmental transcriptome of the oriental fruit fly, Bactrocera dorsalis (Diptera: Tephritidae) through comparative genomic analysis with Drosophila melanogaster utilizing modENCODE datasets.</title>
        <authorList>
            <person name="Geib S.M."/>
            <person name="Calla B."/>
            <person name="Hall B."/>
            <person name="Hou S."/>
            <person name="Manoukis N.C."/>
        </authorList>
    </citation>
    <scope>NUCLEOTIDE SEQUENCE</scope>
    <source>
        <strain evidence="22">Punador</strain>
    </source>
</reference>
<dbReference type="FunFam" id="1.20.120.1750:FF:000009">
    <property type="entry name" value="E3 ubiquitin-protein ligase parkin"/>
    <property type="match status" value="1"/>
</dbReference>
<feature type="binding site" evidence="23 24">
    <location>
        <position position="273"/>
    </location>
    <ligand>
        <name>Zn(2+)</name>
        <dbReference type="ChEBI" id="CHEBI:29105"/>
        <label>3</label>
    </ligand>
</feature>
<dbReference type="Gene3D" id="1.20.120.1750">
    <property type="match status" value="1"/>
</dbReference>
<feature type="binding site" evidence="23 24">
    <location>
        <position position="298"/>
    </location>
    <ligand>
        <name>Zn(2+)</name>
        <dbReference type="ChEBI" id="CHEBI:29105"/>
        <label>3</label>
    </ligand>
</feature>
<keyword evidence="16" id="KW-0496">Mitochondrion</keyword>
<dbReference type="CDD" id="cd20357">
    <property type="entry name" value="Rcat_RBR_parkin"/>
    <property type="match status" value="1"/>
</dbReference>
<feature type="domain" description="RING-type" evidence="21">
    <location>
        <begin position="269"/>
        <end position="496"/>
    </location>
</feature>
<comment type="catalytic activity">
    <reaction evidence="1">
        <text>[E2 ubiquitin-conjugating enzyme]-S-ubiquitinyl-L-cysteine + [acceptor protein]-L-lysine = [E2 ubiquitin-conjugating enzyme]-L-cysteine + [acceptor protein]-N(6)-ubiquitinyl-L-lysine.</text>
        <dbReference type="EC" id="2.3.2.31"/>
    </reaction>
</comment>
<dbReference type="Gene3D" id="3.10.20.90">
    <property type="entry name" value="Phosphatidylinositol 3-kinase Catalytic Subunit, Chain A, domain 1"/>
    <property type="match status" value="1"/>
</dbReference>
<dbReference type="InterPro" id="IPR047534">
    <property type="entry name" value="BRcat_RBR_parkin"/>
</dbReference>
<evidence type="ECO:0000256" key="15">
    <source>
        <dbReference type="ARBA" id="ARBA00023006"/>
    </source>
</evidence>
<feature type="binding site" evidence="23 24">
    <location>
        <position position="195"/>
    </location>
    <ligand>
        <name>Zn(2+)</name>
        <dbReference type="ChEBI" id="CHEBI:29105"/>
        <label>2</label>
    </ligand>
</feature>
<evidence type="ECO:0000256" key="19">
    <source>
        <dbReference type="PIRSR" id="PIRSR037880-1"/>
    </source>
</evidence>
<dbReference type="GO" id="GO:1902532">
    <property type="term" value="P:negative regulation of intracellular signal transduction"/>
    <property type="evidence" value="ECO:0007669"/>
    <property type="project" value="UniProtKB-ARBA"/>
</dbReference>
<evidence type="ECO:0000256" key="1">
    <source>
        <dbReference type="ARBA" id="ARBA00001798"/>
    </source>
</evidence>
<dbReference type="InterPro" id="IPR054694">
    <property type="entry name" value="Parkin-like_IBR"/>
</dbReference>
<evidence type="ECO:0000259" key="21">
    <source>
        <dbReference type="PROSITE" id="PS51873"/>
    </source>
</evidence>
<keyword evidence="14" id="KW-0832">Ubl conjugation</keyword>
<feature type="binding site" evidence="23 24">
    <location>
        <position position="324"/>
    </location>
    <ligand>
        <name>Zn(2+)</name>
        <dbReference type="ChEBI" id="CHEBI:29105"/>
        <label>4</label>
    </ligand>
</feature>
<comment type="subcellular location">
    <subcellularLocation>
        <location evidence="3">Cytoplasm</location>
        <location evidence="3">Cytosol</location>
    </subcellularLocation>
    <subcellularLocation>
        <location evidence="2">Mitochondrion</location>
    </subcellularLocation>
</comment>
<dbReference type="EMBL" id="GAKP01009725">
    <property type="protein sequence ID" value="JAC49227.1"/>
    <property type="molecule type" value="Transcribed_RNA"/>
</dbReference>
<dbReference type="PIRSF" id="PIRSF037880">
    <property type="entry name" value="Parkin"/>
    <property type="match status" value="1"/>
</dbReference>
<evidence type="ECO:0000256" key="2">
    <source>
        <dbReference type="ARBA" id="ARBA00004173"/>
    </source>
</evidence>
<feature type="binding site" evidence="23 24">
    <location>
        <position position="295"/>
    </location>
    <ligand>
        <name>Zn(2+)</name>
        <dbReference type="ChEBI" id="CHEBI:29105"/>
        <label>3</label>
    </ligand>
</feature>
<dbReference type="InterPro" id="IPR029071">
    <property type="entry name" value="Ubiquitin-like_domsf"/>
</dbReference>
<dbReference type="SUPFAM" id="SSF54236">
    <property type="entry name" value="Ubiquitin-like"/>
    <property type="match status" value="1"/>
</dbReference>
<dbReference type="Gene3D" id="3.30.40.10">
    <property type="entry name" value="Zinc/RING finger domain, C3HC4 (zinc finger)"/>
    <property type="match status" value="1"/>
</dbReference>
<feature type="binding site" evidence="23 24">
    <location>
        <position position="246"/>
    </location>
    <ligand>
        <name>Zn(2+)</name>
        <dbReference type="ChEBI" id="CHEBI:29105"/>
        <label>1</label>
    </ligand>
</feature>
<evidence type="ECO:0007829" key="23">
    <source>
        <dbReference type="PDB" id="6DJW"/>
    </source>
</evidence>
<evidence type="ECO:0000256" key="18">
    <source>
        <dbReference type="ARBA" id="ARBA00029536"/>
    </source>
</evidence>
<evidence type="ECO:0000256" key="14">
    <source>
        <dbReference type="ARBA" id="ARBA00022843"/>
    </source>
</evidence>
<keyword evidence="15" id="KW-0072">Autophagy</keyword>
<dbReference type="GO" id="GO:0000423">
    <property type="term" value="P:mitophagy"/>
    <property type="evidence" value="ECO:0007669"/>
    <property type="project" value="UniProtKB-ARBA"/>
</dbReference>
<evidence type="ECO:0000256" key="9">
    <source>
        <dbReference type="ARBA" id="ARBA00022723"/>
    </source>
</evidence>
<dbReference type="PDBsum" id="6DJX"/>
<dbReference type="Gene3D" id="2.20.25.20">
    <property type="match status" value="1"/>
</dbReference>
<keyword evidence="11" id="KW-0863">Zinc-finger</keyword>
<dbReference type="InterPro" id="IPR041170">
    <property type="entry name" value="Znf-RING_14"/>
</dbReference>
<dbReference type="InterPro" id="IPR044066">
    <property type="entry name" value="TRIAD_supradom"/>
</dbReference>
<feature type="binding site" evidence="23 24">
    <location>
        <position position="404"/>
    </location>
    <ligand>
        <name>Zn(2+)</name>
        <dbReference type="ChEBI" id="CHEBI:29105"/>
        <label>6</label>
    </ligand>
</feature>
<dbReference type="CDD" id="cd20340">
    <property type="entry name" value="BRcat_RBR_parkin"/>
    <property type="match status" value="1"/>
</dbReference>
<keyword evidence="13 23" id="KW-0862">Zinc</keyword>
<organism evidence="22">
    <name type="scientific">Bactrocera dorsalis</name>
    <name type="common">Oriental fruit fly</name>
    <name type="synonym">Dacus dorsalis</name>
    <dbReference type="NCBI Taxonomy" id="27457"/>
    <lineage>
        <taxon>Eukaryota</taxon>
        <taxon>Metazoa</taxon>
        <taxon>Ecdysozoa</taxon>
        <taxon>Arthropoda</taxon>
        <taxon>Hexapoda</taxon>
        <taxon>Insecta</taxon>
        <taxon>Pterygota</taxon>
        <taxon>Neoptera</taxon>
        <taxon>Endopterygota</taxon>
        <taxon>Diptera</taxon>
        <taxon>Brachycera</taxon>
        <taxon>Muscomorpha</taxon>
        <taxon>Tephritoidea</taxon>
        <taxon>Tephritidae</taxon>
        <taxon>Bactrocera</taxon>
        <taxon>Bactrocera</taxon>
    </lineage>
</organism>
<evidence type="ECO:0000256" key="8">
    <source>
        <dbReference type="ARBA" id="ARBA00022679"/>
    </source>
</evidence>
<dbReference type="PDBsum" id="6DJW"/>
<name>A0A034W4L8_BACDO</name>
<dbReference type="EC" id="2.3.2.31" evidence="5"/>
<feature type="binding site" evidence="23 24">
    <location>
        <position position="177"/>
    </location>
    <ligand>
        <name>Zn(2+)</name>
        <dbReference type="ChEBI" id="CHEBI:29105"/>
        <label>1</label>
    </ligand>
</feature>
<feature type="binding site" evidence="23 24">
    <location>
        <position position="387"/>
    </location>
    <ligand>
        <name>Zn(2+)</name>
        <dbReference type="ChEBI" id="CHEBI:29105"/>
        <label>5</label>
    </ligand>
</feature>
<dbReference type="InterPro" id="IPR003977">
    <property type="entry name" value="Parkin"/>
</dbReference>
<dbReference type="Pfam" id="PF00240">
    <property type="entry name" value="ubiquitin"/>
    <property type="match status" value="1"/>
</dbReference>
<evidence type="ECO:0000256" key="6">
    <source>
        <dbReference type="ARBA" id="ARBA00022490"/>
    </source>
</evidence>
<reference evidence="23 24" key="2">
    <citation type="journal article" date="2018" name="Nat. Struct. Mol. Biol.">
        <title>Mechanism of parkin activation by phosphorylation.</title>
        <authorList>
            <person name="Sauve V."/>
            <person name="Sung G."/>
            <person name="Soya N."/>
            <person name="Kozlov G."/>
            <person name="Blaimschein N."/>
            <person name="Miotto L.S."/>
            <person name="Trempe J.F."/>
            <person name="Lukacs G.L."/>
            <person name="Gehring K."/>
        </authorList>
    </citation>
    <scope>X-RAY CRYSTALLOGRAPHY (3.80 ANGSTROMS) OF 29-412 IN COMPLEX WITH ZN(2+)</scope>
    <scope>PHOSPHORYLATION AT SER-94</scope>
</reference>
<evidence type="ECO:0000256" key="10">
    <source>
        <dbReference type="ARBA" id="ARBA00022737"/>
    </source>
</evidence>
<dbReference type="Pfam" id="PF17976">
    <property type="entry name" value="zf-RING_12"/>
    <property type="match status" value="1"/>
</dbReference>
<evidence type="ECO:0000259" key="20">
    <source>
        <dbReference type="PROSITE" id="PS50053"/>
    </source>
</evidence>
<dbReference type="InterPro" id="IPR041565">
    <property type="entry name" value="Parkin_Znf-RING"/>
</dbReference>
<sequence>MSFLIQLIQSFVQKMLALLSFGQKTITNSLSIYIKTNTGRTLSVNLEPQWDIKNVKEIVAPQLGLQPEEVKIIFAGKELSDATTIQECDLGQQSILHAIRSRPQPQRQRLQSTVMEEEPQDIMNISTSTGRATPSPPEEPSKPLCETLVDLQLLSEERINITEEDRQRTKAHFFVHCAQCNKLCKGKLRVRCSLCKGGAFTVHRDPECWDDVLKPRRITGHCESQEIACFDNETGDPPFTEFYFKCGEHVSGGEKDFAAPLNLIKINIKDVPCLACTEVSETVLVFPCESKHVTCLECFEQYCRSRLSERQFMPHPDIGYTLPCPAGCENSFIEEIHHFKLLSREEYARYQRFATEEYVLQAGGVLCPQPGCGMGLLVEPECKKVTCQNGCGYVFCRNCLQGYHLGDCLPEGTSTNASGSCEYSVDPNRAAEARWDEASKVTIKVMTKPCPKCRTPTERDGGCMHMVCTRAGCGFEWCWICQTEWTRDCMGAHWFG</sequence>
<dbReference type="FunFam" id="2.20.25.20:FF:000008">
    <property type="entry name" value="E3 ubiquitin-protein ligase parkin"/>
    <property type="match status" value="1"/>
</dbReference>
<feature type="binding site" evidence="23 24">
    <location>
        <position position="292"/>
    </location>
    <ligand>
        <name>Zn(2+)</name>
        <dbReference type="ChEBI" id="CHEBI:29105"/>
        <label>4</label>
    </ligand>
</feature>
<dbReference type="GO" id="GO:0061630">
    <property type="term" value="F:ubiquitin protein ligase activity"/>
    <property type="evidence" value="ECO:0007669"/>
    <property type="project" value="UniProtKB-EC"/>
</dbReference>
<keyword evidence="7" id="KW-0597">Phosphoprotein</keyword>
<dbReference type="GO" id="GO:0005829">
    <property type="term" value="C:cytosol"/>
    <property type="evidence" value="ECO:0007669"/>
    <property type="project" value="UniProtKB-SubCell"/>
</dbReference>
<evidence type="ECO:0007829" key="24">
    <source>
        <dbReference type="PDB" id="6DJX"/>
    </source>
</evidence>
<feature type="binding site" evidence="23 24">
    <location>
        <position position="276"/>
    </location>
    <ligand>
        <name>Zn(2+)</name>
        <dbReference type="ChEBI" id="CHEBI:29105"/>
        <label>3</label>
    </ligand>
</feature>
<dbReference type="InterPro" id="IPR013083">
    <property type="entry name" value="Znf_RING/FYVE/PHD"/>
</dbReference>
<dbReference type="PROSITE" id="PS50053">
    <property type="entry name" value="UBIQUITIN_2"/>
    <property type="match status" value="1"/>
</dbReference>
<dbReference type="CTD" id="40336"/>
<gene>
    <name evidence="22" type="primary">PRKN2</name>
</gene>
<feature type="domain" description="Ubiquitin-like" evidence="20">
    <location>
        <begin position="30"/>
        <end position="105"/>
    </location>
</feature>
<comment type="similarity">
    <text evidence="17">Belongs to the RBR family. Parkin subfamily.</text>
</comment>
<dbReference type="KEGG" id="bdr:105225264"/>
<dbReference type="SUPFAM" id="SSF57850">
    <property type="entry name" value="RING/U-box"/>
    <property type="match status" value="2"/>
</dbReference>
<evidence type="ECO:0000256" key="12">
    <source>
        <dbReference type="ARBA" id="ARBA00022786"/>
    </source>
</evidence>
<dbReference type="InterPro" id="IPR000626">
    <property type="entry name" value="Ubiquitin-like_dom"/>
</dbReference>
<keyword evidence="23 24" id="KW-0002">3D-structure</keyword>
<dbReference type="GO" id="GO:0005739">
    <property type="term" value="C:mitochondrion"/>
    <property type="evidence" value="ECO:0007669"/>
    <property type="project" value="UniProtKB-SubCell"/>
</dbReference>
<proteinExistence type="evidence at protein level"/>
<dbReference type="SMART" id="SM00213">
    <property type="entry name" value="UBQ"/>
    <property type="match status" value="1"/>
</dbReference>
<dbReference type="UniPathway" id="UPA00143"/>
<dbReference type="PDB" id="6DJX">
    <property type="method" value="X-ray"/>
    <property type="resolution" value="4.80 A"/>
    <property type="chains" value="A=29-496"/>
</dbReference>
<evidence type="ECO:0000256" key="17">
    <source>
        <dbReference type="ARBA" id="ARBA00029442"/>
    </source>
</evidence>
<evidence type="ECO:0000313" key="22">
    <source>
        <dbReference type="EMBL" id="JAC49227.1"/>
    </source>
</evidence>
<dbReference type="PANTHER" id="PTHR11685">
    <property type="entry name" value="RBR FAMILY RING FINGER AND IBR DOMAIN-CONTAINING"/>
    <property type="match status" value="1"/>
</dbReference>
<dbReference type="InterPro" id="IPR047535">
    <property type="entry name" value="RING-HC_RBR_parkin"/>
</dbReference>
<feature type="binding site" evidence="23 24">
    <location>
        <position position="222"/>
    </location>
    <ligand>
        <name>Zn(2+)</name>
        <dbReference type="ChEBI" id="CHEBI:29105"/>
        <label>2</label>
    </ligand>
</feature>
<dbReference type="GO" id="GO:0022603">
    <property type="term" value="P:regulation of anatomical structure morphogenesis"/>
    <property type="evidence" value="ECO:0007669"/>
    <property type="project" value="UniProtKB-ARBA"/>
</dbReference>
<dbReference type="PROSITE" id="PS51873">
    <property type="entry name" value="TRIAD"/>
    <property type="match status" value="1"/>
</dbReference>
<keyword evidence="12" id="KW-0833">Ubl conjugation pathway</keyword>
<feature type="binding site" evidence="23 24">
    <location>
        <position position="180"/>
    </location>
    <ligand>
        <name>Zn(2+)</name>
        <dbReference type="ChEBI" id="CHEBI:29105"/>
        <label>1</label>
    </ligand>
</feature>
<dbReference type="CDD" id="cd21382">
    <property type="entry name" value="RING0_parkin"/>
    <property type="match status" value="1"/>
</dbReference>
<comment type="pathway">
    <text evidence="4">Protein modification; protein ubiquitination.</text>
</comment>
<dbReference type="Pfam" id="PF22605">
    <property type="entry name" value="IBR_2"/>
    <property type="match status" value="1"/>
</dbReference>
<dbReference type="CDD" id="cd16627">
    <property type="entry name" value="RING-HC_RBR_parkin"/>
    <property type="match status" value="1"/>
</dbReference>
<dbReference type="InterPro" id="IPR031127">
    <property type="entry name" value="E3_UB_ligase_RBR"/>
</dbReference>
<feature type="binding site" evidence="23 24">
    <location>
        <position position="396"/>
    </location>
    <ligand>
        <name>Zn(2+)</name>
        <dbReference type="ChEBI" id="CHEBI:29105"/>
        <label>6</label>
    </ligand>
</feature>
<feature type="modified residue" description="Phosphoserine" evidence="23 24">
    <location>
        <position position="94"/>
    </location>
</feature>
<feature type="binding site" evidence="23 24">
    <location>
        <position position="399"/>
    </location>
    <ligand>
        <name>Zn(2+)</name>
        <dbReference type="ChEBI" id="CHEBI:29105"/>
        <label>6</label>
    </ligand>
</feature>
<feature type="binding site" evidence="23 24">
    <location>
        <position position="288"/>
    </location>
    <ligand>
        <name>Zn(2+)</name>
        <dbReference type="ChEBI" id="CHEBI:29105"/>
        <label>4</label>
    </ligand>
</feature>
<dbReference type="PRINTS" id="PR01475">
    <property type="entry name" value="PARKIN"/>
</dbReference>
<evidence type="ECO:0000256" key="7">
    <source>
        <dbReference type="ARBA" id="ARBA00022553"/>
    </source>
</evidence>
<dbReference type="CDD" id="cd01798">
    <property type="entry name" value="Ubl_parkin"/>
    <property type="match status" value="1"/>
</dbReference>
<dbReference type="Pfam" id="PF17978">
    <property type="entry name" value="zf-RING_14"/>
    <property type="match status" value="1"/>
</dbReference>
<dbReference type="SMART" id="SM00647">
    <property type="entry name" value="IBR"/>
    <property type="match status" value="2"/>
</dbReference>
<evidence type="ECO:0000256" key="3">
    <source>
        <dbReference type="ARBA" id="ARBA00004514"/>
    </source>
</evidence>
<dbReference type="GO" id="GO:0016567">
    <property type="term" value="P:protein ubiquitination"/>
    <property type="evidence" value="ECO:0007669"/>
    <property type="project" value="UniProtKB-UniPathway"/>
</dbReference>
<keyword evidence="8" id="KW-0808">Transferase</keyword>
<evidence type="ECO:0000256" key="4">
    <source>
        <dbReference type="ARBA" id="ARBA00004906"/>
    </source>
</evidence>
<feature type="binding site" evidence="23 24">
    <location>
        <position position="229"/>
    </location>
    <ligand>
        <name>Zn(2+)</name>
        <dbReference type="ChEBI" id="CHEBI:29105"/>
        <label>2</label>
    </ligand>
</feature>
<dbReference type="FunFam" id="3.10.20.90:FF:000484">
    <property type="entry name" value="E3 ubiquitin-protein ligase parkin"/>
    <property type="match status" value="1"/>
</dbReference>
<feature type="binding site" evidence="23 24">
    <location>
        <position position="372"/>
    </location>
    <ligand>
        <name>Zn(2+)</name>
        <dbReference type="ChEBI" id="CHEBI:29105"/>
        <label>5</label>
    </ligand>
</feature>
<keyword evidence="9 23" id="KW-0479">Metal-binding</keyword>
<dbReference type="InterPro" id="IPR002867">
    <property type="entry name" value="IBR_dom"/>
</dbReference>
<dbReference type="OrthoDB" id="1431934at2759"/>
<feature type="active site" evidence="19">
    <location>
        <position position="463"/>
    </location>
</feature>
<dbReference type="AlphaFoldDB" id="A0A034W4L8"/>
<feature type="binding site" evidence="23 24">
    <location>
        <position position="367"/>
    </location>
    <ligand>
        <name>Zn(2+)</name>
        <dbReference type="ChEBI" id="CHEBI:29105"/>
        <label>5</label>
    </ligand>
</feature>
<feature type="binding site" evidence="23 24">
    <location>
        <position position="391"/>
    </location>
    <ligand>
        <name>Zn(2+)</name>
        <dbReference type="ChEBI" id="CHEBI:29105"/>
        <label>5</label>
    </ligand>
</feature>
<feature type="binding site" evidence="23 24">
    <location>
        <position position="408"/>
    </location>
    <ligand>
        <name>Zn(2+)</name>
        <dbReference type="ChEBI" id="CHEBI:29105"/>
        <label>6</label>
    </ligand>
</feature>
<evidence type="ECO:0000256" key="16">
    <source>
        <dbReference type="ARBA" id="ARBA00023128"/>
    </source>
</evidence>
<feature type="binding site" evidence="23 24">
    <location>
        <position position="328"/>
    </location>
    <ligand>
        <name>Zn(2+)</name>
        <dbReference type="ChEBI" id="CHEBI:29105"/>
        <label>4</label>
    </ligand>
</feature>
<dbReference type="GeneID" id="105225264"/>